<name>A0AAW6U7R8_9MOLU</name>
<proteinExistence type="inferred from homology"/>
<dbReference type="EC" id="1.-.-.-" evidence="3"/>
<organism evidence="3 4">
    <name type="scientific">Peloplasma aerotolerans</name>
    <dbReference type="NCBI Taxonomy" id="3044389"/>
    <lineage>
        <taxon>Bacteria</taxon>
        <taxon>Bacillati</taxon>
        <taxon>Mycoplasmatota</taxon>
        <taxon>Mollicutes</taxon>
        <taxon>Acholeplasmatales</taxon>
        <taxon>Acholeplasmataceae</taxon>
        <taxon>Peloplasma</taxon>
    </lineage>
</organism>
<dbReference type="CDD" id="cd05233">
    <property type="entry name" value="SDR_c"/>
    <property type="match status" value="1"/>
</dbReference>
<dbReference type="PRINTS" id="PR00080">
    <property type="entry name" value="SDRFAMILY"/>
</dbReference>
<dbReference type="Pfam" id="PF13561">
    <property type="entry name" value="adh_short_C2"/>
    <property type="match status" value="1"/>
</dbReference>
<dbReference type="PRINTS" id="PR00081">
    <property type="entry name" value="GDHRDH"/>
</dbReference>
<dbReference type="GO" id="GO:0016491">
    <property type="term" value="F:oxidoreductase activity"/>
    <property type="evidence" value="ECO:0007669"/>
    <property type="project" value="UniProtKB-KW"/>
</dbReference>
<evidence type="ECO:0000313" key="4">
    <source>
        <dbReference type="Proteomes" id="UP001431532"/>
    </source>
</evidence>
<reference evidence="3" key="1">
    <citation type="submission" date="2023-05" db="EMBL/GenBank/DDBJ databases">
        <title>Mariniplasma microaerophilum sp. nov., a novel anaerobic mollicute isolated from terrestrial mud volcano, Taman Peninsula, Russia.</title>
        <authorList>
            <person name="Khomyakova M.A."/>
            <person name="Merkel A.Y."/>
            <person name="Slobodkin A.I."/>
        </authorList>
    </citation>
    <scope>NUCLEOTIDE SEQUENCE</scope>
    <source>
        <strain evidence="3">M4Ah</strain>
    </source>
</reference>
<evidence type="ECO:0000256" key="1">
    <source>
        <dbReference type="ARBA" id="ARBA00006484"/>
    </source>
</evidence>
<dbReference type="Gene3D" id="3.40.50.720">
    <property type="entry name" value="NAD(P)-binding Rossmann-like Domain"/>
    <property type="match status" value="1"/>
</dbReference>
<protein>
    <submittedName>
        <fullName evidence="3">SDR family oxidoreductase</fullName>
        <ecNumber evidence="3">1.-.-.-</ecNumber>
    </submittedName>
</protein>
<gene>
    <name evidence="3" type="ORF">QJ521_04545</name>
</gene>
<dbReference type="PANTHER" id="PTHR42879">
    <property type="entry name" value="3-OXOACYL-(ACYL-CARRIER-PROTEIN) REDUCTASE"/>
    <property type="match status" value="1"/>
</dbReference>
<accession>A0AAW6U7R8</accession>
<dbReference type="EMBL" id="JASCXW010000011">
    <property type="protein sequence ID" value="MDI6452825.1"/>
    <property type="molecule type" value="Genomic_DNA"/>
</dbReference>
<keyword evidence="4" id="KW-1185">Reference proteome</keyword>
<dbReference type="InterPro" id="IPR050259">
    <property type="entry name" value="SDR"/>
</dbReference>
<dbReference type="AlphaFoldDB" id="A0AAW6U7R8"/>
<evidence type="ECO:0000313" key="3">
    <source>
        <dbReference type="EMBL" id="MDI6452825.1"/>
    </source>
</evidence>
<evidence type="ECO:0000256" key="2">
    <source>
        <dbReference type="ARBA" id="ARBA00023002"/>
    </source>
</evidence>
<dbReference type="FunFam" id="3.40.50.720:FF:000084">
    <property type="entry name" value="Short-chain dehydrogenase reductase"/>
    <property type="match status" value="1"/>
</dbReference>
<comment type="caution">
    <text evidence="3">The sequence shown here is derived from an EMBL/GenBank/DDBJ whole genome shotgun (WGS) entry which is preliminary data.</text>
</comment>
<keyword evidence="2 3" id="KW-0560">Oxidoreductase</keyword>
<dbReference type="RefSeq" id="WP_282839250.1">
    <property type="nucleotide sequence ID" value="NZ_JASCXW010000011.1"/>
</dbReference>
<dbReference type="InterPro" id="IPR002347">
    <property type="entry name" value="SDR_fam"/>
</dbReference>
<comment type="similarity">
    <text evidence="1">Belongs to the short-chain dehydrogenases/reductases (SDR) family.</text>
</comment>
<dbReference type="Proteomes" id="UP001431532">
    <property type="component" value="Unassembled WGS sequence"/>
</dbReference>
<sequence>MSKKVFITGGSRGIGRGIALRLAKAGYDVAFTYHLEQNEAETLKTEILNLGQNCFYYQASLQDASIPEQITKKAIEDLGGIDVLVCNAGKTKFTSIRTIDLETIDFVYGLNYRSYVMSTKIAANYMIENQIPGRIIHISSTRGIRAYRDDAIYGSLKAALNRLIQSLAIELAEYNITINSIAPGATSTRGNYSLEELQSGHISSLIPLKRKGKPDDVAGLVEFLISDDASYITGETIKVDGGLILYGPNERPNGGQF</sequence>
<dbReference type="SUPFAM" id="SSF51735">
    <property type="entry name" value="NAD(P)-binding Rossmann-fold domains"/>
    <property type="match status" value="1"/>
</dbReference>
<dbReference type="InterPro" id="IPR036291">
    <property type="entry name" value="NAD(P)-bd_dom_sf"/>
</dbReference>